<feature type="compositionally biased region" description="Polar residues" evidence="1">
    <location>
        <begin position="177"/>
        <end position="192"/>
    </location>
</feature>
<comment type="caution">
    <text evidence="2">The sequence shown here is derived from an EMBL/GenBank/DDBJ whole genome shotgun (WGS) entry which is preliminary data.</text>
</comment>
<reference evidence="2 3" key="1">
    <citation type="journal article" date="2015" name="Sci. Rep.">
        <title>Chromosome-level genome map provides insights into diverse defense mechanisms in the medicinal fungus Ganoderma sinense.</title>
        <authorList>
            <person name="Zhu Y."/>
            <person name="Xu J."/>
            <person name="Sun C."/>
            <person name="Zhou S."/>
            <person name="Xu H."/>
            <person name="Nelson D.R."/>
            <person name="Qian J."/>
            <person name="Song J."/>
            <person name="Luo H."/>
            <person name="Xiang L."/>
            <person name="Li Y."/>
            <person name="Xu Z."/>
            <person name="Ji A."/>
            <person name="Wang L."/>
            <person name="Lu S."/>
            <person name="Hayward A."/>
            <person name="Sun W."/>
            <person name="Li X."/>
            <person name="Schwartz D.C."/>
            <person name="Wang Y."/>
            <person name="Chen S."/>
        </authorList>
    </citation>
    <scope>NUCLEOTIDE SEQUENCE [LARGE SCALE GENOMIC DNA]</scope>
    <source>
        <strain evidence="2 3">ZZ0214-1</strain>
    </source>
</reference>
<feature type="region of interest" description="Disordered" evidence="1">
    <location>
        <begin position="147"/>
        <end position="247"/>
    </location>
</feature>
<dbReference type="OrthoDB" id="2758562at2759"/>
<proteinExistence type="predicted"/>
<dbReference type="EMBL" id="AYKW01000023">
    <property type="protein sequence ID" value="PIL29018.1"/>
    <property type="molecule type" value="Genomic_DNA"/>
</dbReference>
<organism evidence="2 3">
    <name type="scientific">Ganoderma sinense ZZ0214-1</name>
    <dbReference type="NCBI Taxonomy" id="1077348"/>
    <lineage>
        <taxon>Eukaryota</taxon>
        <taxon>Fungi</taxon>
        <taxon>Dikarya</taxon>
        <taxon>Basidiomycota</taxon>
        <taxon>Agaricomycotina</taxon>
        <taxon>Agaricomycetes</taxon>
        <taxon>Polyporales</taxon>
        <taxon>Polyporaceae</taxon>
        <taxon>Ganoderma</taxon>
    </lineage>
</organism>
<evidence type="ECO:0000256" key="1">
    <source>
        <dbReference type="SAM" id="MobiDB-lite"/>
    </source>
</evidence>
<evidence type="ECO:0000313" key="2">
    <source>
        <dbReference type="EMBL" id="PIL29018.1"/>
    </source>
</evidence>
<feature type="region of interest" description="Disordered" evidence="1">
    <location>
        <begin position="1"/>
        <end position="42"/>
    </location>
</feature>
<feature type="compositionally biased region" description="Low complexity" evidence="1">
    <location>
        <begin position="56"/>
        <end position="94"/>
    </location>
</feature>
<dbReference type="AlphaFoldDB" id="A0A2G8S653"/>
<feature type="compositionally biased region" description="Basic and acidic residues" evidence="1">
    <location>
        <begin position="499"/>
        <end position="512"/>
    </location>
</feature>
<sequence>MSAGPSRSRARVTRVELTADQLLGADLTPARPHKASKHAPKVITVEQLLGSSLTITPAARGGSGSSSATSPSSSRSASRTAARPNSVRSAAARSPSPPRVPVVVPHRERVTADEVLRTGVPLRTLQAAKQRARSGQALVLTAEQLLGSSAGSSRSHASSSSTRGLAAESSRRPNTAGEPTSAATPSTGSRSSRIVRPSTAGATTGGDGSASAARGRENRPRQARRSSSLGSTHTLPIYTKEPGESEVVIDRGTEDLEDEVPITVMTPVEEDGPNLANGLPNQIPSPPASPDITQSLSPAASPTASSLAPNSTQSRVINPIHVSPSAPISIPAAIGRTPRYPGVRLAPFPDEIPSYEAVMSMSTPDLHGFPANIPLPSSPPLSAIGSPRALSPSTGSPSTPASPISRPDSSSPSSPDGAESPRRRFGFMSLFHSHSHHSHSHGSGTRNRGRSVSGLPSQTPEGAAAEQLSASPPVECPRPRLRSSRSVLDMLSRSWSDNHMARSRSDRGLGGA</sequence>
<keyword evidence="3" id="KW-1185">Reference proteome</keyword>
<feature type="region of interest" description="Disordered" evidence="1">
    <location>
        <begin position="267"/>
        <end position="311"/>
    </location>
</feature>
<feature type="compositionally biased region" description="Polar residues" evidence="1">
    <location>
        <begin position="225"/>
        <end position="234"/>
    </location>
</feature>
<gene>
    <name evidence="2" type="ORF">GSI_09066</name>
</gene>
<feature type="compositionally biased region" description="Basic residues" evidence="1">
    <location>
        <begin position="31"/>
        <end position="40"/>
    </location>
</feature>
<name>A0A2G8S653_9APHY</name>
<feature type="compositionally biased region" description="Low complexity" evidence="1">
    <location>
        <begin position="295"/>
        <end position="311"/>
    </location>
</feature>
<feature type="compositionally biased region" description="Low complexity" evidence="1">
    <location>
        <begin position="147"/>
        <end position="166"/>
    </location>
</feature>
<evidence type="ECO:0000313" key="3">
    <source>
        <dbReference type="Proteomes" id="UP000230002"/>
    </source>
</evidence>
<feature type="compositionally biased region" description="Low complexity" evidence="1">
    <location>
        <begin position="378"/>
        <end position="418"/>
    </location>
</feature>
<dbReference type="STRING" id="1077348.A0A2G8S653"/>
<accession>A0A2G8S653</accession>
<dbReference type="Proteomes" id="UP000230002">
    <property type="component" value="Unassembled WGS sequence"/>
</dbReference>
<feature type="region of interest" description="Disordered" evidence="1">
    <location>
        <begin position="378"/>
        <end position="512"/>
    </location>
</feature>
<feature type="region of interest" description="Disordered" evidence="1">
    <location>
        <begin position="55"/>
        <end position="106"/>
    </location>
</feature>
<protein>
    <submittedName>
        <fullName evidence="2">Uncharacterized protein</fullName>
    </submittedName>
</protein>